<evidence type="ECO:0000313" key="2">
    <source>
        <dbReference type="EMBL" id="HHR34157.1"/>
    </source>
</evidence>
<gene>
    <name evidence="2" type="ORF">ENM46_04330</name>
</gene>
<dbReference type="EMBL" id="DRXW01000264">
    <property type="protein sequence ID" value="HHR34157.1"/>
    <property type="molecule type" value="Genomic_DNA"/>
</dbReference>
<proteinExistence type="predicted"/>
<organism evidence="2">
    <name type="scientific">Fervidobacterium nodosum</name>
    <dbReference type="NCBI Taxonomy" id="2424"/>
    <lineage>
        <taxon>Bacteria</taxon>
        <taxon>Thermotogati</taxon>
        <taxon>Thermotogota</taxon>
        <taxon>Thermotogae</taxon>
        <taxon>Thermotogales</taxon>
        <taxon>Fervidobacteriaceae</taxon>
        <taxon>Fervidobacterium</taxon>
    </lineage>
</organism>
<dbReference type="CDD" id="cd04301">
    <property type="entry name" value="NAT_SF"/>
    <property type="match status" value="1"/>
</dbReference>
<dbReference type="InterPro" id="IPR016181">
    <property type="entry name" value="Acyl_CoA_acyltransferase"/>
</dbReference>
<dbReference type="Pfam" id="PF00583">
    <property type="entry name" value="Acetyltransf_1"/>
    <property type="match status" value="1"/>
</dbReference>
<name>A0A7C5U381_9BACT</name>
<sequence>MPDMLVKLYELPELKPYLEELSKQGIIIKRPIGPEKYFVVEWVRKVFGNHWASETDMTFSNKPISSFIAIDTTRENQIIGFACYDATVKGFFGPTGIDNEYRGKGIGTALLLACLHDMYNIGYAYAIIGDVGPTEYYKKTVNAIEIEDSEPGIYKNMVRKV</sequence>
<accession>A0A7C5U381</accession>
<dbReference type="GO" id="GO:0016747">
    <property type="term" value="F:acyltransferase activity, transferring groups other than amino-acyl groups"/>
    <property type="evidence" value="ECO:0007669"/>
    <property type="project" value="InterPro"/>
</dbReference>
<dbReference type="AlphaFoldDB" id="A0A7C5U381"/>
<comment type="caution">
    <text evidence="2">The sequence shown here is derived from an EMBL/GenBank/DDBJ whole genome shotgun (WGS) entry which is preliminary data.</text>
</comment>
<dbReference type="Gene3D" id="3.40.630.30">
    <property type="match status" value="1"/>
</dbReference>
<protein>
    <submittedName>
        <fullName evidence="2">N-acetyltransferase</fullName>
    </submittedName>
</protein>
<evidence type="ECO:0000259" key="1">
    <source>
        <dbReference type="PROSITE" id="PS51186"/>
    </source>
</evidence>
<dbReference type="InterPro" id="IPR000182">
    <property type="entry name" value="GNAT_dom"/>
</dbReference>
<dbReference type="PROSITE" id="PS51186">
    <property type="entry name" value="GNAT"/>
    <property type="match status" value="1"/>
</dbReference>
<dbReference type="SUPFAM" id="SSF55729">
    <property type="entry name" value="Acyl-CoA N-acyltransferases (Nat)"/>
    <property type="match status" value="1"/>
</dbReference>
<reference evidence="2" key="1">
    <citation type="journal article" date="2020" name="mSystems">
        <title>Genome- and Community-Level Interaction Insights into Carbon Utilization and Element Cycling Functions of Hydrothermarchaeota in Hydrothermal Sediment.</title>
        <authorList>
            <person name="Zhou Z."/>
            <person name="Liu Y."/>
            <person name="Xu W."/>
            <person name="Pan J."/>
            <person name="Luo Z.H."/>
            <person name="Li M."/>
        </authorList>
    </citation>
    <scope>NUCLEOTIDE SEQUENCE [LARGE SCALE GENOMIC DNA]</scope>
    <source>
        <strain evidence="2">SpSt-1088</strain>
    </source>
</reference>
<feature type="domain" description="N-acetyltransferase" evidence="1">
    <location>
        <begin position="26"/>
        <end position="161"/>
    </location>
</feature>
<keyword evidence="2" id="KW-0808">Transferase</keyword>